<dbReference type="InterPro" id="IPR035973">
    <property type="entry name" value="Cyt_c_oxidase_su3-like_sf"/>
</dbReference>
<keyword evidence="3 6" id="KW-0812">Transmembrane</keyword>
<dbReference type="InterPro" id="IPR000298">
    <property type="entry name" value="Cyt_c_oxidase-like_su3"/>
</dbReference>
<dbReference type="PANTHER" id="PTHR11403:SF6">
    <property type="entry name" value="NITRIC OXIDE REDUCTASE SUBUNIT E"/>
    <property type="match status" value="1"/>
</dbReference>
<accession>A0A917FQN2</accession>
<dbReference type="InterPro" id="IPR013833">
    <property type="entry name" value="Cyt_c_oxidase_su3_a-hlx"/>
</dbReference>
<evidence type="ECO:0000256" key="7">
    <source>
        <dbReference type="SAM" id="Phobius"/>
    </source>
</evidence>
<evidence type="ECO:0000313" key="10">
    <source>
        <dbReference type="Proteomes" id="UP000605253"/>
    </source>
</evidence>
<reference evidence="9" key="1">
    <citation type="journal article" date="2014" name="Int. J. Syst. Evol. Microbiol.">
        <title>Complete genome sequence of Corynebacterium casei LMG S-19264T (=DSM 44701T), isolated from a smear-ripened cheese.</title>
        <authorList>
            <consortium name="US DOE Joint Genome Institute (JGI-PGF)"/>
            <person name="Walter F."/>
            <person name="Albersmeier A."/>
            <person name="Kalinowski J."/>
            <person name="Ruckert C."/>
        </authorList>
    </citation>
    <scope>NUCLEOTIDE SEQUENCE</scope>
    <source>
        <strain evidence="9">CGMCC 1.12181</strain>
    </source>
</reference>
<evidence type="ECO:0000256" key="6">
    <source>
        <dbReference type="RuleBase" id="RU003376"/>
    </source>
</evidence>
<evidence type="ECO:0000256" key="4">
    <source>
        <dbReference type="ARBA" id="ARBA00022989"/>
    </source>
</evidence>
<feature type="transmembrane region" description="Helical" evidence="7">
    <location>
        <begin position="55"/>
        <end position="75"/>
    </location>
</feature>
<dbReference type="GO" id="GO:0004129">
    <property type="term" value="F:cytochrome-c oxidase activity"/>
    <property type="evidence" value="ECO:0007669"/>
    <property type="project" value="InterPro"/>
</dbReference>
<dbReference type="PROSITE" id="PS50253">
    <property type="entry name" value="COX3"/>
    <property type="match status" value="1"/>
</dbReference>
<dbReference type="CDD" id="cd02862">
    <property type="entry name" value="NorE_like"/>
    <property type="match status" value="1"/>
</dbReference>
<keyword evidence="5 7" id="KW-0472">Membrane</keyword>
<feature type="transmembrane region" description="Helical" evidence="7">
    <location>
        <begin position="124"/>
        <end position="148"/>
    </location>
</feature>
<proteinExistence type="inferred from homology"/>
<dbReference type="Pfam" id="PF00510">
    <property type="entry name" value="COX3"/>
    <property type="match status" value="1"/>
</dbReference>
<protein>
    <submittedName>
        <fullName evidence="9">Cytochrome c oxidase subunit III</fullName>
    </submittedName>
</protein>
<dbReference type="EMBL" id="BMEO01000006">
    <property type="protein sequence ID" value="GGF96286.1"/>
    <property type="molecule type" value="Genomic_DNA"/>
</dbReference>
<dbReference type="GO" id="GO:0019646">
    <property type="term" value="P:aerobic electron transport chain"/>
    <property type="evidence" value="ECO:0007669"/>
    <property type="project" value="InterPro"/>
</dbReference>
<keyword evidence="10" id="KW-1185">Reference proteome</keyword>
<feature type="transmembrane region" description="Helical" evidence="7">
    <location>
        <begin position="169"/>
        <end position="187"/>
    </location>
</feature>
<dbReference type="Proteomes" id="UP000605253">
    <property type="component" value="Unassembled WGS sequence"/>
</dbReference>
<organism evidence="9 10">
    <name type="scientific">Marinicella pacifica</name>
    <dbReference type="NCBI Taxonomy" id="1171543"/>
    <lineage>
        <taxon>Bacteria</taxon>
        <taxon>Pseudomonadati</taxon>
        <taxon>Pseudomonadota</taxon>
        <taxon>Gammaproteobacteria</taxon>
        <taxon>Lysobacterales</taxon>
        <taxon>Marinicellaceae</taxon>
        <taxon>Marinicella</taxon>
    </lineage>
</organism>
<dbReference type="Gene3D" id="1.20.120.80">
    <property type="entry name" value="Cytochrome c oxidase, subunit III, four-helix bundle"/>
    <property type="match status" value="1"/>
</dbReference>
<comment type="subcellular location">
    <subcellularLocation>
        <location evidence="6">Cell membrane</location>
        <topology evidence="6">Multi-pass membrane protein</topology>
    </subcellularLocation>
    <subcellularLocation>
        <location evidence="1">Membrane</location>
        <topology evidence="1">Multi-pass membrane protein</topology>
    </subcellularLocation>
</comment>
<comment type="caution">
    <text evidence="9">The sequence shown here is derived from an EMBL/GenBank/DDBJ whole genome shotgun (WGS) entry which is preliminary data.</text>
</comment>
<evidence type="ECO:0000256" key="1">
    <source>
        <dbReference type="ARBA" id="ARBA00004141"/>
    </source>
</evidence>
<name>A0A917FQN2_9GAMM</name>
<keyword evidence="4 7" id="KW-1133">Transmembrane helix</keyword>
<evidence type="ECO:0000259" key="8">
    <source>
        <dbReference type="PROSITE" id="PS50253"/>
    </source>
</evidence>
<gene>
    <name evidence="9" type="ORF">GCM10011365_17030</name>
</gene>
<dbReference type="InterPro" id="IPR024791">
    <property type="entry name" value="Cyt_c/ubiquinol_Oxase_su3"/>
</dbReference>
<feature type="transmembrane region" description="Helical" evidence="7">
    <location>
        <begin position="12"/>
        <end position="35"/>
    </location>
</feature>
<sequence length="188" mass="21623">MNKHPKPIPGDLAMWIIIFAELLVFGIFFIAYAIVRINNVELFNDSQLTLNRETGALNTILLITASYFVVMAIHALKKNLSKKSSHYLYASIACGSLFILIKSIEFQDKFSAGIDIGTNTFYMLYFLLTLFHYFHVILGLMILFVVALKTWKGHYKADQTHAMETAGSYWHMVDLVWIIMFPLIYVIR</sequence>
<dbReference type="AlphaFoldDB" id="A0A917FQN2"/>
<evidence type="ECO:0000256" key="2">
    <source>
        <dbReference type="ARBA" id="ARBA00010581"/>
    </source>
</evidence>
<dbReference type="SUPFAM" id="SSF81452">
    <property type="entry name" value="Cytochrome c oxidase subunit III-like"/>
    <property type="match status" value="1"/>
</dbReference>
<evidence type="ECO:0000256" key="3">
    <source>
        <dbReference type="ARBA" id="ARBA00022692"/>
    </source>
</evidence>
<feature type="domain" description="Heme-copper oxidase subunit III family profile" evidence="8">
    <location>
        <begin position="12"/>
        <end position="188"/>
    </location>
</feature>
<dbReference type="RefSeq" id="WP_188365306.1">
    <property type="nucleotide sequence ID" value="NZ_BAABJF010000001.1"/>
</dbReference>
<evidence type="ECO:0000256" key="5">
    <source>
        <dbReference type="ARBA" id="ARBA00023136"/>
    </source>
</evidence>
<comment type="similarity">
    <text evidence="2 6">Belongs to the cytochrome c oxidase subunit 3 family.</text>
</comment>
<evidence type="ECO:0000313" key="9">
    <source>
        <dbReference type="EMBL" id="GGF96286.1"/>
    </source>
</evidence>
<reference evidence="9" key="2">
    <citation type="submission" date="2020-09" db="EMBL/GenBank/DDBJ databases">
        <authorList>
            <person name="Sun Q."/>
            <person name="Zhou Y."/>
        </authorList>
    </citation>
    <scope>NUCLEOTIDE SEQUENCE</scope>
    <source>
        <strain evidence="9">CGMCC 1.12181</strain>
    </source>
</reference>
<dbReference type="PANTHER" id="PTHR11403">
    <property type="entry name" value="CYTOCHROME C OXIDASE SUBUNIT III"/>
    <property type="match status" value="1"/>
</dbReference>
<dbReference type="GO" id="GO:0005886">
    <property type="term" value="C:plasma membrane"/>
    <property type="evidence" value="ECO:0007669"/>
    <property type="project" value="UniProtKB-SubCell"/>
</dbReference>
<feature type="transmembrane region" description="Helical" evidence="7">
    <location>
        <begin position="87"/>
        <end position="104"/>
    </location>
</feature>